<dbReference type="InterPro" id="IPR000933">
    <property type="entry name" value="Glyco_hydro_29"/>
</dbReference>
<reference evidence="9 10" key="1">
    <citation type="submission" date="2020-07" db="EMBL/GenBank/DDBJ databases">
        <title>Roseicoccus Jingziensis gen. nov., sp. nov., isolated from coastal seawater.</title>
        <authorList>
            <person name="Feng X."/>
        </authorList>
    </citation>
    <scope>NUCLEOTIDE SEQUENCE [LARGE SCALE GENOMIC DNA]</scope>
    <source>
        <strain evidence="9 10">N1E253</strain>
    </source>
</reference>
<dbReference type="PANTHER" id="PTHR10030:SF37">
    <property type="entry name" value="ALPHA-L-FUCOSIDASE-RELATED"/>
    <property type="match status" value="1"/>
</dbReference>
<proteinExistence type="inferred from homology"/>
<keyword evidence="4 7" id="KW-0732">Signal</keyword>
<dbReference type="GO" id="GO:0004560">
    <property type="term" value="F:alpha-L-fucosidase activity"/>
    <property type="evidence" value="ECO:0007669"/>
    <property type="project" value="InterPro"/>
</dbReference>
<evidence type="ECO:0000256" key="7">
    <source>
        <dbReference type="SAM" id="SignalP"/>
    </source>
</evidence>
<dbReference type="InterPro" id="IPR057739">
    <property type="entry name" value="Glyco_hydro_29_N"/>
</dbReference>
<dbReference type="GO" id="GO:0005764">
    <property type="term" value="C:lysosome"/>
    <property type="evidence" value="ECO:0007669"/>
    <property type="project" value="TreeGrafter"/>
</dbReference>
<comment type="caution">
    <text evidence="9">The sequence shown here is derived from an EMBL/GenBank/DDBJ whole genome shotgun (WGS) entry which is preliminary data.</text>
</comment>
<evidence type="ECO:0000256" key="3">
    <source>
        <dbReference type="ARBA" id="ARBA00012662"/>
    </source>
</evidence>
<organism evidence="9 10">
    <name type="scientific">Oceaniferula marina</name>
    <dbReference type="NCBI Taxonomy" id="2748318"/>
    <lineage>
        <taxon>Bacteria</taxon>
        <taxon>Pseudomonadati</taxon>
        <taxon>Verrucomicrobiota</taxon>
        <taxon>Verrucomicrobiia</taxon>
        <taxon>Verrucomicrobiales</taxon>
        <taxon>Verrucomicrobiaceae</taxon>
        <taxon>Oceaniferula</taxon>
    </lineage>
</organism>
<comment type="similarity">
    <text evidence="2">Belongs to the glycosyl hydrolase 29 family.</text>
</comment>
<dbReference type="SMART" id="SM00812">
    <property type="entry name" value="Alpha_L_fucos"/>
    <property type="match status" value="1"/>
</dbReference>
<dbReference type="PANTHER" id="PTHR10030">
    <property type="entry name" value="ALPHA-L-FUCOSIDASE"/>
    <property type="match status" value="1"/>
</dbReference>
<dbReference type="AlphaFoldDB" id="A0A851GEV7"/>
<dbReference type="Proteomes" id="UP000557872">
    <property type="component" value="Unassembled WGS sequence"/>
</dbReference>
<dbReference type="Gene3D" id="2.60.120.260">
    <property type="entry name" value="Galactose-binding domain-like"/>
    <property type="match status" value="1"/>
</dbReference>
<evidence type="ECO:0000256" key="5">
    <source>
        <dbReference type="ARBA" id="ARBA00022801"/>
    </source>
</evidence>
<evidence type="ECO:0000313" key="9">
    <source>
        <dbReference type="EMBL" id="NWK56288.1"/>
    </source>
</evidence>
<gene>
    <name evidence="9" type="ORF">HW115_11755</name>
</gene>
<dbReference type="GO" id="GO:0016139">
    <property type="term" value="P:glycoside catabolic process"/>
    <property type="evidence" value="ECO:0007669"/>
    <property type="project" value="TreeGrafter"/>
</dbReference>
<evidence type="ECO:0000256" key="6">
    <source>
        <dbReference type="ARBA" id="ARBA00023295"/>
    </source>
</evidence>
<dbReference type="Pfam" id="PF01120">
    <property type="entry name" value="Alpha_L_fucos"/>
    <property type="match status" value="1"/>
</dbReference>
<evidence type="ECO:0000259" key="8">
    <source>
        <dbReference type="Pfam" id="PF01120"/>
    </source>
</evidence>
<evidence type="ECO:0000256" key="1">
    <source>
        <dbReference type="ARBA" id="ARBA00004071"/>
    </source>
</evidence>
<protein>
    <recommendedName>
        <fullName evidence="3">alpha-L-fucosidase</fullName>
        <ecNumber evidence="3">3.2.1.51</ecNumber>
    </recommendedName>
</protein>
<dbReference type="PRINTS" id="PR00741">
    <property type="entry name" value="GLHYDRLASE29"/>
</dbReference>
<dbReference type="Gene3D" id="3.20.20.80">
    <property type="entry name" value="Glycosidases"/>
    <property type="match status" value="1"/>
</dbReference>
<sequence length="627" mass="69570">MSVLMKFPHVSCLVISCLSVSMAAPDPEVSAYAGASGWQESKAERTKWFKDAKFGMFIHWGLYAPAGGYWPPNPETGKKYPQHYSEWIRYWASVPEPEYGKLTKPLFQPAAGCTEQWAELAKDAGMQYTVLTTKHHDGYTLFNAKAPYSQKNDITGSTNISPKGRDMVAEYADSVRGQGLKVGYYYSIIDWQHPHAYMNSRKWPIVKDSDHSIYVKYMHSHMKQLYTDYGKSDIIWVDYSTARHQGSTWKTKTLLSELRELQPQLITNNRFWNDLQNPYGDFFTPEKYVPATGFPGRLFEVCHTMNESFGYSHHDTKWKSCEDVVHLLTDIVSKGGNLLLNVGPDAEGRIPEESANVLRETGEWLKAHGDSIYGTDASPFATLPFTGRCTAKQKDGKSYLYFHLFEWPKNKKIMLGGLKNKVLHVGLLGGVGDLAHKLDKGSLTIDLPDSAPSAISSVVVLEIEGAPEVDASLNIPQQAGDRSITLLPEQATLHGPEIKVEGAAFHKDFSNIGYWLKPEASVAFAFNVHTPGKIQAGGKVTHQSGKYALYIDQAVAPGGGGDISIAMGDQKLDLRVQSTGGWKSYKRIKVGEIDIAKAGKKTLAIKARKINPAGLMNIKSVELIPED</sequence>
<keyword evidence="5" id="KW-0378">Hydrolase</keyword>
<dbReference type="InterPro" id="IPR017853">
    <property type="entry name" value="GH"/>
</dbReference>
<keyword evidence="10" id="KW-1185">Reference proteome</keyword>
<dbReference type="Gene3D" id="2.60.40.1180">
    <property type="entry name" value="Golgi alpha-mannosidase II"/>
    <property type="match status" value="1"/>
</dbReference>
<feature type="domain" description="Glycoside hydrolase family 29 N-terminal" evidence="8">
    <location>
        <begin position="39"/>
        <end position="370"/>
    </location>
</feature>
<evidence type="ECO:0000313" key="10">
    <source>
        <dbReference type="Proteomes" id="UP000557872"/>
    </source>
</evidence>
<keyword evidence="6" id="KW-0326">Glycosidase</keyword>
<feature type="signal peptide" evidence="7">
    <location>
        <begin position="1"/>
        <end position="23"/>
    </location>
</feature>
<comment type="function">
    <text evidence="1">Alpha-L-fucosidase is responsible for hydrolyzing the alpha-1,6-linked fucose joined to the reducing-end N-acetylglucosamine of the carbohydrate moieties of glycoproteins.</text>
</comment>
<evidence type="ECO:0000256" key="2">
    <source>
        <dbReference type="ARBA" id="ARBA00007951"/>
    </source>
</evidence>
<dbReference type="InterPro" id="IPR016286">
    <property type="entry name" value="FUC_metazoa-typ"/>
</dbReference>
<dbReference type="GO" id="GO:0006004">
    <property type="term" value="P:fucose metabolic process"/>
    <property type="evidence" value="ECO:0007669"/>
    <property type="project" value="InterPro"/>
</dbReference>
<evidence type="ECO:0000256" key="4">
    <source>
        <dbReference type="ARBA" id="ARBA00022729"/>
    </source>
</evidence>
<name>A0A851GEV7_9BACT</name>
<accession>A0A851GEV7</accession>
<feature type="chain" id="PRO_5032516520" description="alpha-L-fucosidase" evidence="7">
    <location>
        <begin position="24"/>
        <end position="627"/>
    </location>
</feature>
<dbReference type="EC" id="3.2.1.51" evidence="3"/>
<dbReference type="EMBL" id="JACBAZ010000004">
    <property type="protein sequence ID" value="NWK56288.1"/>
    <property type="molecule type" value="Genomic_DNA"/>
</dbReference>
<dbReference type="InterPro" id="IPR013780">
    <property type="entry name" value="Glyco_hydro_b"/>
</dbReference>
<dbReference type="PROSITE" id="PS51257">
    <property type="entry name" value="PROKAR_LIPOPROTEIN"/>
    <property type="match status" value="1"/>
</dbReference>
<dbReference type="SUPFAM" id="SSF51445">
    <property type="entry name" value="(Trans)glycosidases"/>
    <property type="match status" value="1"/>
</dbReference>